<dbReference type="FunFam" id="3.40.980.10:FF:000006">
    <property type="entry name" value="Molybdenum cofactor biosynthesis protein B"/>
    <property type="match status" value="1"/>
</dbReference>
<name>A0A8J7Y7B9_9EURY</name>
<evidence type="ECO:0000256" key="2">
    <source>
        <dbReference type="ARBA" id="ARBA00023150"/>
    </source>
</evidence>
<accession>A0A8J7Y7B9</accession>
<keyword evidence="2" id="KW-0501">Molybdenum cofactor biosynthesis</keyword>
<dbReference type="SUPFAM" id="SSF53218">
    <property type="entry name" value="Molybdenum cofactor biosynthesis proteins"/>
    <property type="match status" value="1"/>
</dbReference>
<dbReference type="EMBL" id="JAHQXF010000001">
    <property type="protein sequence ID" value="MBV0923401.1"/>
    <property type="molecule type" value="Genomic_DNA"/>
</dbReference>
<dbReference type="PANTHER" id="PTHR43232:SF2">
    <property type="entry name" value="MOLYBDENUM COFACTOR BIOSYNTHESIS PROTEIN B"/>
    <property type="match status" value="1"/>
</dbReference>
<comment type="similarity">
    <text evidence="1">Belongs to the MoaB/Mog family.</text>
</comment>
<keyword evidence="5" id="KW-1185">Reference proteome</keyword>
<dbReference type="InterPro" id="IPR001453">
    <property type="entry name" value="MoaB/Mog_dom"/>
</dbReference>
<evidence type="ECO:0000313" key="4">
    <source>
        <dbReference type="EMBL" id="MBV0923401.1"/>
    </source>
</evidence>
<organism evidence="4 5">
    <name type="scientific">Haloarcula limicola</name>
    <dbReference type="NCBI Taxonomy" id="1429915"/>
    <lineage>
        <taxon>Archaea</taxon>
        <taxon>Methanobacteriati</taxon>
        <taxon>Methanobacteriota</taxon>
        <taxon>Stenosarchaea group</taxon>
        <taxon>Halobacteria</taxon>
        <taxon>Halobacteriales</taxon>
        <taxon>Haloarculaceae</taxon>
        <taxon>Haloarcula</taxon>
    </lineage>
</organism>
<dbReference type="AlphaFoldDB" id="A0A8J7Y7B9"/>
<dbReference type="PROSITE" id="PS01078">
    <property type="entry name" value="MOCF_BIOSYNTHESIS_1"/>
    <property type="match status" value="1"/>
</dbReference>
<sequence>MSHDHDDDHHDGGHHHHDADAVAVGVLTVTSSRSLDDDPGGDAIEAALEDTGHEVLDRRLADDDAAAIADAVAAALDDGADVVVTTGGTGLTEDDVTVEAVGALFDREIPGFGELFRWLSYEEVGPMAMASRATAGVVDDRLVFCLPGSENAARLGSEELIAPAVGHLLGLVRR</sequence>
<dbReference type="InterPro" id="IPR012245">
    <property type="entry name" value="MoaB"/>
</dbReference>
<evidence type="ECO:0000259" key="3">
    <source>
        <dbReference type="SMART" id="SM00852"/>
    </source>
</evidence>
<protein>
    <submittedName>
        <fullName evidence="4">Molybdenum cofactor biosynthesis protein MoaB</fullName>
    </submittedName>
</protein>
<dbReference type="CDD" id="cd00886">
    <property type="entry name" value="MogA_MoaB"/>
    <property type="match status" value="1"/>
</dbReference>
<dbReference type="GO" id="GO:0006777">
    <property type="term" value="P:Mo-molybdopterin cofactor biosynthetic process"/>
    <property type="evidence" value="ECO:0007669"/>
    <property type="project" value="UniProtKB-KW"/>
</dbReference>
<feature type="domain" description="MoaB/Mog" evidence="3">
    <location>
        <begin position="25"/>
        <end position="168"/>
    </location>
</feature>
<dbReference type="Proteomes" id="UP000766550">
    <property type="component" value="Unassembled WGS sequence"/>
</dbReference>
<dbReference type="OrthoDB" id="205337at2157"/>
<evidence type="ECO:0000256" key="1">
    <source>
        <dbReference type="ARBA" id="ARBA00006112"/>
    </source>
</evidence>
<dbReference type="Gene3D" id="3.40.980.10">
    <property type="entry name" value="MoaB/Mog-like domain"/>
    <property type="match status" value="1"/>
</dbReference>
<dbReference type="RefSeq" id="WP_162316534.1">
    <property type="nucleotide sequence ID" value="NZ_JAHQXF010000001.1"/>
</dbReference>
<evidence type="ECO:0000313" key="5">
    <source>
        <dbReference type="Proteomes" id="UP000766550"/>
    </source>
</evidence>
<dbReference type="SMART" id="SM00852">
    <property type="entry name" value="MoCF_biosynth"/>
    <property type="match status" value="1"/>
</dbReference>
<dbReference type="PIRSF" id="PIRSF006443">
    <property type="entry name" value="MoaB"/>
    <property type="match status" value="1"/>
</dbReference>
<dbReference type="NCBIfam" id="TIGR00177">
    <property type="entry name" value="molyb_syn"/>
    <property type="match status" value="1"/>
</dbReference>
<comment type="caution">
    <text evidence="4">The sequence shown here is derived from an EMBL/GenBank/DDBJ whole genome shotgun (WGS) entry which is preliminary data.</text>
</comment>
<proteinExistence type="inferred from homology"/>
<dbReference type="PANTHER" id="PTHR43232">
    <property type="entry name" value="MOLYBDENUM COFACTOR BIOSYNTHESIS PROTEIN B"/>
    <property type="match status" value="1"/>
</dbReference>
<dbReference type="GO" id="GO:0005829">
    <property type="term" value="C:cytosol"/>
    <property type="evidence" value="ECO:0007669"/>
    <property type="project" value="TreeGrafter"/>
</dbReference>
<gene>
    <name evidence="4" type="ORF">KTS45_04240</name>
</gene>
<reference evidence="4 5" key="1">
    <citation type="submission" date="2021-06" db="EMBL/GenBank/DDBJ databases">
        <title>New haloarchaea isolates fom saline soil.</title>
        <authorList>
            <person name="Duran-Viseras A."/>
            <person name="Sanchez-Porro C.S."/>
            <person name="Ventosa A."/>
        </authorList>
    </citation>
    <scope>NUCLEOTIDE SEQUENCE [LARGE SCALE GENOMIC DNA]</scope>
    <source>
        <strain evidence="4 5">JCM 183640</strain>
    </source>
</reference>
<dbReference type="InterPro" id="IPR008284">
    <property type="entry name" value="MoCF_biosynth_CS"/>
</dbReference>
<dbReference type="Pfam" id="PF00994">
    <property type="entry name" value="MoCF_biosynth"/>
    <property type="match status" value="1"/>
</dbReference>
<dbReference type="InterPro" id="IPR036425">
    <property type="entry name" value="MoaB/Mog-like_dom_sf"/>
</dbReference>